<feature type="non-terminal residue" evidence="3">
    <location>
        <position position="187"/>
    </location>
</feature>
<keyword evidence="1" id="KW-0472">Membrane</keyword>
<proteinExistence type="predicted"/>
<dbReference type="EMBL" id="JANBUH010000816">
    <property type="protein sequence ID" value="KAJ2749324.1"/>
    <property type="molecule type" value="Genomic_DNA"/>
</dbReference>
<keyword evidence="1" id="KW-0812">Transmembrane</keyword>
<reference evidence="3" key="1">
    <citation type="submission" date="2022-07" db="EMBL/GenBank/DDBJ databases">
        <title>Phylogenomic reconstructions and comparative analyses of Kickxellomycotina fungi.</title>
        <authorList>
            <person name="Reynolds N.K."/>
            <person name="Stajich J.E."/>
            <person name="Barry K."/>
            <person name="Grigoriev I.V."/>
            <person name="Crous P."/>
            <person name="Smith M.E."/>
        </authorList>
    </citation>
    <scope>NUCLEOTIDE SEQUENCE</scope>
    <source>
        <strain evidence="3">BCRC 34297</strain>
    </source>
</reference>
<feature type="transmembrane region" description="Helical" evidence="1">
    <location>
        <begin position="155"/>
        <end position="179"/>
    </location>
</feature>
<keyword evidence="4" id="KW-1185">Reference proteome</keyword>
<organism evidence="3 4">
    <name type="scientific">Coemansia pectinata</name>
    <dbReference type="NCBI Taxonomy" id="1052879"/>
    <lineage>
        <taxon>Eukaryota</taxon>
        <taxon>Fungi</taxon>
        <taxon>Fungi incertae sedis</taxon>
        <taxon>Zoopagomycota</taxon>
        <taxon>Kickxellomycotina</taxon>
        <taxon>Kickxellomycetes</taxon>
        <taxon>Kickxellales</taxon>
        <taxon>Kickxellaceae</taxon>
        <taxon>Coemansia</taxon>
    </lineage>
</organism>
<evidence type="ECO:0000313" key="4">
    <source>
        <dbReference type="Proteomes" id="UP001140011"/>
    </source>
</evidence>
<feature type="domain" description="DUF3533" evidence="2">
    <location>
        <begin position="11"/>
        <end position="180"/>
    </location>
</feature>
<dbReference type="OrthoDB" id="2140105at2759"/>
<dbReference type="InterPro" id="IPR022703">
    <property type="entry name" value="DUF3533"/>
</dbReference>
<accession>A0A9W8GVG8</accession>
<sequence>MSSLYEASEFVRKHGWGAIVIAPRLSDQIASTNNVYYDPRSALTVLVSSGRNFLVSGKFVQPTLDATARQVVQVFTAQHIMAIRSGQQPLGSALMAVTPIGYTTKDVAPFSLGIAPVAPIFTLFATIACTLAAQVLVKTSAQELHRRVHHIHLTFIFHGLMLLWSTILALYSTLAFLAFRGPKHDAS</sequence>
<comment type="caution">
    <text evidence="3">The sequence shown here is derived from an EMBL/GenBank/DDBJ whole genome shotgun (WGS) entry which is preliminary data.</text>
</comment>
<gene>
    <name evidence="3" type="ORF">GGI19_005720</name>
</gene>
<dbReference type="Proteomes" id="UP001140011">
    <property type="component" value="Unassembled WGS sequence"/>
</dbReference>
<dbReference type="AlphaFoldDB" id="A0A9W8GVG8"/>
<keyword evidence="1" id="KW-1133">Transmembrane helix</keyword>
<evidence type="ECO:0000259" key="2">
    <source>
        <dbReference type="Pfam" id="PF12051"/>
    </source>
</evidence>
<protein>
    <recommendedName>
        <fullName evidence="2">DUF3533 domain-containing protein</fullName>
    </recommendedName>
</protein>
<evidence type="ECO:0000313" key="3">
    <source>
        <dbReference type="EMBL" id="KAJ2749324.1"/>
    </source>
</evidence>
<feature type="transmembrane region" description="Helical" evidence="1">
    <location>
        <begin position="112"/>
        <end position="135"/>
    </location>
</feature>
<dbReference type="Pfam" id="PF12051">
    <property type="entry name" value="DUF3533"/>
    <property type="match status" value="1"/>
</dbReference>
<evidence type="ECO:0000256" key="1">
    <source>
        <dbReference type="SAM" id="Phobius"/>
    </source>
</evidence>
<name>A0A9W8GVG8_9FUNG</name>